<sequence length="429" mass="38850">MAHAAGGSEVGGAHAAGGPEVGVAHAAGGVGVGVAGPPACEPPEAAGVSTVAGVPRVGGAGTRALPRTTGAFGPPDGTPGTGVAEAGGGGKGGAGIGPGGAGGGGIGGPGGGAGGPGVGGTGPGGVGAGPGGCGAGGFGRGGAGVGTGGSGSGSGCGSGTGLGVGGGGGSAGTGGVAGSGCRGDGAPVGAAGAVPVDPADVDSADRYTFAPPVRTPAAIPASSGDIRCRPGTATLARAEEVGLRGAGTTGASAIPAGGLATTMLARPRAVVAGAAVPDCRPTSAAPPSRAAAPDGAVPAAFGALPAAVDVLPAVAGTEPPSGVSPSPGGPVTGRDPAPASTVAAGTCCSPMFVLRARTRTRGAEPGVPGSHGAIFRSGRTAGVGLPVSHRCSGSPTRSAPGCPRARRCRWPRRSARHQSCCWCSAPARS</sequence>
<feature type="region of interest" description="Disordered" evidence="1">
    <location>
        <begin position="59"/>
        <end position="96"/>
    </location>
</feature>
<evidence type="ECO:0000256" key="1">
    <source>
        <dbReference type="SAM" id="MobiDB-lite"/>
    </source>
</evidence>
<reference evidence="3" key="1">
    <citation type="submission" date="2016-06" db="EMBL/GenBank/DDBJ databases">
        <authorList>
            <person name="Varghese N."/>
        </authorList>
    </citation>
    <scope>NUCLEOTIDE SEQUENCE [LARGE SCALE GENOMIC DNA]</scope>
    <source>
        <strain evidence="3">DSM 46123</strain>
    </source>
</reference>
<dbReference type="Proteomes" id="UP000198906">
    <property type="component" value="Unassembled WGS sequence"/>
</dbReference>
<organism evidence="2 3">
    <name type="scientific">Micromonospora inyonensis</name>
    <dbReference type="NCBI Taxonomy" id="47866"/>
    <lineage>
        <taxon>Bacteria</taxon>
        <taxon>Bacillati</taxon>
        <taxon>Actinomycetota</taxon>
        <taxon>Actinomycetes</taxon>
        <taxon>Micromonosporales</taxon>
        <taxon>Micromonosporaceae</taxon>
        <taxon>Micromonospora</taxon>
    </lineage>
</organism>
<keyword evidence="3" id="KW-1185">Reference proteome</keyword>
<feature type="compositionally biased region" description="Low complexity" evidence="1">
    <location>
        <begin position="317"/>
        <end position="326"/>
    </location>
</feature>
<dbReference type="AlphaFoldDB" id="A0A1C6RHT0"/>
<evidence type="ECO:0000313" key="3">
    <source>
        <dbReference type="Proteomes" id="UP000198906"/>
    </source>
</evidence>
<proteinExistence type="predicted"/>
<accession>A0A1C6RHT0</accession>
<dbReference type="STRING" id="47866.GA0074694_1729"/>
<dbReference type="EMBL" id="FMHU01000001">
    <property type="protein sequence ID" value="SCL16712.1"/>
    <property type="molecule type" value="Genomic_DNA"/>
</dbReference>
<feature type="compositionally biased region" description="Gly residues" evidence="1">
    <location>
        <begin position="85"/>
        <end position="96"/>
    </location>
</feature>
<feature type="region of interest" description="Disordered" evidence="1">
    <location>
        <begin position="317"/>
        <end position="338"/>
    </location>
</feature>
<gene>
    <name evidence="2" type="ORF">GA0074694_1729</name>
</gene>
<name>A0A1C6RHT0_9ACTN</name>
<evidence type="ECO:0000313" key="2">
    <source>
        <dbReference type="EMBL" id="SCL16712.1"/>
    </source>
</evidence>
<protein>
    <submittedName>
        <fullName evidence="2">Uncharacterized protein</fullName>
    </submittedName>
</protein>